<evidence type="ECO:0000256" key="1">
    <source>
        <dbReference type="ARBA" id="ARBA00022448"/>
    </source>
</evidence>
<evidence type="ECO:0000256" key="2">
    <source>
        <dbReference type="ARBA" id="ARBA00022737"/>
    </source>
</evidence>
<dbReference type="InterPro" id="IPR027417">
    <property type="entry name" value="P-loop_NTPase"/>
</dbReference>
<evidence type="ECO:0000313" key="5">
    <source>
        <dbReference type="EMBL" id="CAL8125906.1"/>
    </source>
</evidence>
<keyword evidence="6" id="KW-1185">Reference proteome</keyword>
<keyword evidence="2" id="KW-0677">Repeat</keyword>
<comment type="caution">
    <text evidence="5">The sequence shown here is derived from an EMBL/GenBank/DDBJ whole genome shotgun (WGS) entry which is preliminary data.</text>
</comment>
<sequence>MASSEWNAEKQNKVADKSATASPQAPEPGFEPYREDIEPSVETFNLTKTYGKIKAVDNLNLKLFHGEIFALLGYRVYMRNYFHDRYLHCRMIIDMMNRLYRQNGAGKSSTLDLFVGFTAPTSGKATICGYDLDKHMVKIQAFTGFCPQSNHIYEDLTVKEHVLIFGRVTNYKIKLRSCRC</sequence>
<evidence type="ECO:0000313" key="6">
    <source>
        <dbReference type="Proteomes" id="UP001642540"/>
    </source>
</evidence>
<dbReference type="InterPro" id="IPR003439">
    <property type="entry name" value="ABC_transporter-like_ATP-bd"/>
</dbReference>
<dbReference type="PANTHER" id="PTHR19229:SF36">
    <property type="entry name" value="ATP-BINDING CASSETTE SUB-FAMILY A MEMBER 2"/>
    <property type="match status" value="1"/>
</dbReference>
<feature type="compositionally biased region" description="Basic and acidic residues" evidence="3">
    <location>
        <begin position="7"/>
        <end position="16"/>
    </location>
</feature>
<dbReference type="Proteomes" id="UP001642540">
    <property type="component" value="Unassembled WGS sequence"/>
</dbReference>
<evidence type="ECO:0000256" key="3">
    <source>
        <dbReference type="SAM" id="MobiDB-lite"/>
    </source>
</evidence>
<accession>A0ABP1REQ9</accession>
<name>A0ABP1REQ9_9HEXA</name>
<evidence type="ECO:0000259" key="4">
    <source>
        <dbReference type="Pfam" id="PF00005"/>
    </source>
</evidence>
<reference evidence="5 6" key="1">
    <citation type="submission" date="2024-08" db="EMBL/GenBank/DDBJ databases">
        <authorList>
            <person name="Cucini C."/>
            <person name="Frati F."/>
        </authorList>
    </citation>
    <scope>NUCLEOTIDE SEQUENCE [LARGE SCALE GENOMIC DNA]</scope>
</reference>
<organism evidence="5 6">
    <name type="scientific">Orchesella dallaii</name>
    <dbReference type="NCBI Taxonomy" id="48710"/>
    <lineage>
        <taxon>Eukaryota</taxon>
        <taxon>Metazoa</taxon>
        <taxon>Ecdysozoa</taxon>
        <taxon>Arthropoda</taxon>
        <taxon>Hexapoda</taxon>
        <taxon>Collembola</taxon>
        <taxon>Entomobryomorpha</taxon>
        <taxon>Entomobryoidea</taxon>
        <taxon>Orchesellidae</taxon>
        <taxon>Orchesellinae</taxon>
        <taxon>Orchesella</taxon>
    </lineage>
</organism>
<keyword evidence="1" id="KW-0813">Transport</keyword>
<gene>
    <name evidence="5" type="ORF">ODALV1_LOCUS21181</name>
</gene>
<dbReference type="InterPro" id="IPR026082">
    <property type="entry name" value="ABCA"/>
</dbReference>
<proteinExistence type="predicted"/>
<feature type="domain" description="ABC transporter" evidence="4">
    <location>
        <begin position="102"/>
        <end position="161"/>
    </location>
</feature>
<dbReference type="SUPFAM" id="SSF52540">
    <property type="entry name" value="P-loop containing nucleoside triphosphate hydrolases"/>
    <property type="match status" value="1"/>
</dbReference>
<protein>
    <recommendedName>
        <fullName evidence="4">ABC transporter domain-containing protein</fullName>
    </recommendedName>
</protein>
<dbReference type="EMBL" id="CAXLJM020000069">
    <property type="protein sequence ID" value="CAL8125906.1"/>
    <property type="molecule type" value="Genomic_DNA"/>
</dbReference>
<dbReference type="Gene3D" id="3.40.50.300">
    <property type="entry name" value="P-loop containing nucleotide triphosphate hydrolases"/>
    <property type="match status" value="1"/>
</dbReference>
<dbReference type="PANTHER" id="PTHR19229">
    <property type="entry name" value="ATP-BINDING CASSETTE TRANSPORTER SUBFAMILY A ABCA"/>
    <property type="match status" value="1"/>
</dbReference>
<feature type="region of interest" description="Disordered" evidence="3">
    <location>
        <begin position="1"/>
        <end position="34"/>
    </location>
</feature>
<dbReference type="Pfam" id="PF00005">
    <property type="entry name" value="ABC_tran"/>
    <property type="match status" value="1"/>
</dbReference>